<dbReference type="RefSeq" id="WP_172604459.1">
    <property type="nucleotide sequence ID" value="NZ_LR134318.1"/>
</dbReference>
<evidence type="ECO:0000313" key="2">
    <source>
        <dbReference type="EMBL" id="VEF09702.1"/>
    </source>
</evidence>
<dbReference type="AlphaFoldDB" id="A0A3S4NTP1"/>
<proteinExistence type="predicted"/>
<dbReference type="EMBL" id="LR134318">
    <property type="protein sequence ID" value="VEF09702.1"/>
    <property type="molecule type" value="Genomic_DNA"/>
</dbReference>
<organism evidence="2 3">
    <name type="scientific">Pseudomonas fluorescens</name>
    <dbReference type="NCBI Taxonomy" id="294"/>
    <lineage>
        <taxon>Bacteria</taxon>
        <taxon>Pseudomonadati</taxon>
        <taxon>Pseudomonadota</taxon>
        <taxon>Gammaproteobacteria</taxon>
        <taxon>Pseudomonadales</taxon>
        <taxon>Pseudomonadaceae</taxon>
        <taxon>Pseudomonas</taxon>
    </lineage>
</organism>
<reference evidence="2 3" key="1">
    <citation type="submission" date="2018-12" db="EMBL/GenBank/DDBJ databases">
        <authorList>
            <consortium name="Pathogen Informatics"/>
        </authorList>
    </citation>
    <scope>NUCLEOTIDE SEQUENCE [LARGE SCALE GENOMIC DNA]</scope>
    <source>
        <strain evidence="2 3">NCTC9428</strain>
    </source>
</reference>
<evidence type="ECO:0000313" key="3">
    <source>
        <dbReference type="Proteomes" id="UP000281909"/>
    </source>
</evidence>
<feature type="region of interest" description="Disordered" evidence="1">
    <location>
        <begin position="1"/>
        <end position="31"/>
    </location>
</feature>
<name>A0A3S4NTP1_PSEFL</name>
<evidence type="ECO:0000256" key="1">
    <source>
        <dbReference type="SAM" id="MobiDB-lite"/>
    </source>
</evidence>
<sequence>MKAAVEKKASPKSRKPGRKQSSSELSDTEMNRIRKALANPAVEEPNGVLAGLSFSLRS</sequence>
<accession>A0A3S4NTP1</accession>
<gene>
    <name evidence="2" type="ORF">NCTC9428_01412</name>
</gene>
<dbReference type="Proteomes" id="UP000281909">
    <property type="component" value="Chromosome"/>
</dbReference>
<protein>
    <submittedName>
        <fullName evidence="2">Uncharacterized protein</fullName>
    </submittedName>
</protein>